<dbReference type="Proteomes" id="UP001060919">
    <property type="component" value="Chromosome"/>
</dbReference>
<dbReference type="AlphaFoldDB" id="A0A915YI50"/>
<dbReference type="KEGG" id="aup:AsAng_0042230"/>
<dbReference type="RefSeq" id="WP_264788754.1">
    <property type="nucleotide sequence ID" value="NZ_AP026867.1"/>
</dbReference>
<proteinExistence type="predicted"/>
<evidence type="ECO:0000313" key="2">
    <source>
        <dbReference type="Proteomes" id="UP001060919"/>
    </source>
</evidence>
<keyword evidence="2" id="KW-1185">Reference proteome</keyword>
<dbReference type="EMBL" id="AP026867">
    <property type="protein sequence ID" value="BDS13485.1"/>
    <property type="molecule type" value="Genomic_DNA"/>
</dbReference>
<sequence length="316" mass="36069">MSFEQTYRENNKESINTKQQEVVDQTIEQEFSDQSPEAIQMRQLQDHIDNSLHTLQLKQWITAITVHELAALFGDSPQKEPKTDQITKNDSILFPVDDDGQSEAYFNRIYQSANPTTRAKLDLLKASSINYEINTNVWVGDMLDPNAEAHSVYDFSISAFVISIKRGLSESEIIQSLGDELEHAYQFEIGRIGYEKLQDGSSQVFSYDMQDEIDSKKAAILALARVNATENKKMQRSAMHQSFITALKEGNSGIQAYFEKYIGYTFDGFNIPQKQMLALDQEQDLKTRFEKGKSNGYIFRQKEASDNYATTKIESD</sequence>
<name>A0A915YI50_9BACT</name>
<gene>
    <name evidence="1" type="ORF">AsAng_0042230</name>
</gene>
<accession>A0A915YI50</accession>
<protein>
    <submittedName>
        <fullName evidence="1">Uncharacterized protein</fullName>
    </submittedName>
</protein>
<reference evidence="1" key="1">
    <citation type="submission" date="2022-09" db="EMBL/GenBank/DDBJ databases">
        <title>Aureispira anguillicida sp. nov., isolated from Leptocephalus of Japanese eel Anguilla japonica.</title>
        <authorList>
            <person name="Yuasa K."/>
            <person name="Mekata T."/>
            <person name="Ikunari K."/>
        </authorList>
    </citation>
    <scope>NUCLEOTIDE SEQUENCE</scope>
    <source>
        <strain evidence="1">EL160426</strain>
    </source>
</reference>
<evidence type="ECO:0000313" key="1">
    <source>
        <dbReference type="EMBL" id="BDS13485.1"/>
    </source>
</evidence>
<organism evidence="1 2">
    <name type="scientific">Aureispira anguillae</name>
    <dbReference type="NCBI Taxonomy" id="2864201"/>
    <lineage>
        <taxon>Bacteria</taxon>
        <taxon>Pseudomonadati</taxon>
        <taxon>Bacteroidota</taxon>
        <taxon>Saprospiria</taxon>
        <taxon>Saprospirales</taxon>
        <taxon>Saprospiraceae</taxon>
        <taxon>Aureispira</taxon>
    </lineage>
</organism>